<dbReference type="AlphaFoldDB" id="A0A939IWF7"/>
<reference evidence="1" key="1">
    <citation type="submission" date="2021-03" db="EMBL/GenBank/DDBJ databases">
        <authorList>
            <person name="Sun Q."/>
        </authorList>
    </citation>
    <scope>NUCLEOTIDE SEQUENCE</scope>
    <source>
        <strain evidence="1">CCM 8862</strain>
    </source>
</reference>
<dbReference type="SUPFAM" id="SSF140478">
    <property type="entry name" value="LemA-like"/>
    <property type="match status" value="1"/>
</dbReference>
<organism evidence="1 2">
    <name type="scientific">Corynebacterium mendelii</name>
    <dbReference type="NCBI Taxonomy" id="2765362"/>
    <lineage>
        <taxon>Bacteria</taxon>
        <taxon>Bacillati</taxon>
        <taxon>Actinomycetota</taxon>
        <taxon>Actinomycetes</taxon>
        <taxon>Mycobacteriales</taxon>
        <taxon>Corynebacteriaceae</taxon>
        <taxon>Corynebacterium</taxon>
    </lineage>
</organism>
<gene>
    <name evidence="1" type="ORF">JZY06_01830</name>
</gene>
<comment type="caution">
    <text evidence="1">The sequence shown here is derived from an EMBL/GenBank/DDBJ whole genome shotgun (WGS) entry which is preliminary data.</text>
</comment>
<evidence type="ECO:0000313" key="2">
    <source>
        <dbReference type="Proteomes" id="UP000664332"/>
    </source>
</evidence>
<sequence length="157" mass="16499">MNAVCLVLAAVVVTTVVLWACFTAQRLNRLHIRTDAARITLKGALDRRAAVAAALDPSLVAACRRAEATGLGPGDMSARVAAENELTDLLAASPAAAHPQIADAEARVALAHRFYNDAVTDTRAVRTRALVRLLRLGGTAPLPAYCELAVATHRTAP</sequence>
<keyword evidence="2" id="KW-1185">Reference proteome</keyword>
<dbReference type="InterPro" id="IPR023353">
    <property type="entry name" value="LemA-like_dom_sf"/>
</dbReference>
<dbReference type="Proteomes" id="UP000664332">
    <property type="component" value="Unassembled WGS sequence"/>
</dbReference>
<evidence type="ECO:0000313" key="1">
    <source>
        <dbReference type="EMBL" id="MBN9643370.1"/>
    </source>
</evidence>
<accession>A0A939IWF7</accession>
<name>A0A939IWF7_9CORY</name>
<proteinExistence type="predicted"/>
<dbReference type="EMBL" id="JAFLEQ010000003">
    <property type="protein sequence ID" value="MBN9643370.1"/>
    <property type="molecule type" value="Genomic_DNA"/>
</dbReference>
<dbReference type="RefSeq" id="WP_207118001.1">
    <property type="nucleotide sequence ID" value="NZ_JAFLEQ010000003.1"/>
</dbReference>
<evidence type="ECO:0008006" key="3">
    <source>
        <dbReference type="Google" id="ProtNLM"/>
    </source>
</evidence>
<protein>
    <recommendedName>
        <fullName evidence="3">NUDIX hydrolase</fullName>
    </recommendedName>
</protein>